<proteinExistence type="predicted"/>
<name>Q5GF29_9POXV</name>
<keyword evidence="3" id="KW-1185">Reference proteome</keyword>
<dbReference type="Pfam" id="PF04947">
    <property type="entry name" value="Pox_VLTF3"/>
    <property type="match status" value="1"/>
</dbReference>
<gene>
    <name evidence="2" type="primary">VLTF3</name>
    <name evidence="2" type="ORF">DLEV_149</name>
</gene>
<evidence type="ECO:0000313" key="3">
    <source>
        <dbReference type="Proteomes" id="UP000593702"/>
    </source>
</evidence>
<dbReference type="InterPro" id="IPR007031">
    <property type="entry name" value="Poxvirus_VLTF3"/>
</dbReference>
<dbReference type="EMBL" id="KR095315">
    <property type="protein sequence ID" value="AKS26440.1"/>
    <property type="molecule type" value="Genomic_DNA"/>
</dbReference>
<dbReference type="KEGG" id="vg:80534573"/>
<reference evidence="1" key="1">
    <citation type="journal article" date="2005" name="J. Insect Physiol.">
        <title>Comparative analysis of selected genes from Diachasmimorpha longicaudata entomopoxvirus and other poxviruses.</title>
        <authorList>
            <person name="Hashimoto Y."/>
            <person name="Lawrence P.O."/>
        </authorList>
    </citation>
    <scope>NUCLEOTIDE SEQUENCE</scope>
</reference>
<dbReference type="GeneID" id="80534573"/>
<dbReference type="Proteomes" id="UP000593702">
    <property type="component" value="Segment"/>
</dbReference>
<evidence type="ECO:0000313" key="2">
    <source>
        <dbReference type="EMBL" id="AKS26440.1"/>
    </source>
</evidence>
<dbReference type="EMBL" id="AY598435">
    <property type="protein sequence ID" value="AAT99855.1"/>
    <property type="molecule type" value="Genomic_DNA"/>
</dbReference>
<evidence type="ECO:0000313" key="1">
    <source>
        <dbReference type="EMBL" id="AAT99855.1"/>
    </source>
</evidence>
<accession>Q5GF29</accession>
<dbReference type="GO" id="GO:0046782">
    <property type="term" value="P:regulation of viral transcription"/>
    <property type="evidence" value="ECO:0007669"/>
    <property type="project" value="InterPro"/>
</dbReference>
<reference evidence="2 3" key="2">
    <citation type="submission" date="2015-04" db="EMBL/GenBank/DDBJ databases">
        <title>Diachasmimorpha longicaudata entomopoxvirus genome.</title>
        <authorList>
            <person name="Coffman K.A."/>
            <person name="Burke G.R."/>
        </authorList>
    </citation>
    <scope>NUCLEOTIDE SEQUENCE [LARGE SCALE GENOMIC DNA]</scope>
</reference>
<dbReference type="RefSeq" id="YP_010796896.1">
    <property type="nucleotide sequence ID" value="NC_076102.1"/>
</dbReference>
<sequence>MKDIKCSKCDSEDLIYSKKVLFCNRCGEHISNLNTFAETSKNKLIHLNNVLKSMETVDMFLLDKLYEKLLKKIEYEELDDDFIDTTYIHDYLKQEGHKNFVTVMFLLNRYNNIDFYLCRTKKEYIKIIFTEFIDFFTKYYTGVAISYHTLLTRIYSYLLIETNLTPSLTKNNNHDIELIFDKFLLYTNKKRVTQGTPLFHPNIVFKQSRDFYL</sequence>
<protein>
    <submittedName>
        <fullName evidence="1">Putative late transcription factor</fullName>
    </submittedName>
    <submittedName>
        <fullName evidence="2">Putative viral late transcription factor 3</fullName>
    </submittedName>
</protein>
<organism evidence="1">
    <name type="scientific">Diachasmimorpha longicaudata entomopoxvirus</name>
    <dbReference type="NCBI Taxonomy" id="109981"/>
    <lineage>
        <taxon>Viruses</taxon>
        <taxon>Varidnaviria</taxon>
        <taxon>Bamfordvirae</taxon>
        <taxon>Nucleocytoviricota</taxon>
        <taxon>Pokkesviricetes</taxon>
        <taxon>Chitovirales</taxon>
        <taxon>Poxviridae</taxon>
        <taxon>Entomopoxvirinae</taxon>
        <taxon>Epsilonentomopoxvirus</taxon>
        <taxon>Epsilonentomopoxvirus dlongicaudata</taxon>
        <taxon>Diachasmimorpha entomopoxvirus</taxon>
    </lineage>
</organism>